<sequence>MIPREHDPDACPTGTPGHDGSCACCELGRRRFLAGLSVLGTAAMAGPLLGTSARAAVPGPQVSVTPLNARPAFDRSKDIPWLGRLMASGQSNLSHGAAGHVVGVTSATFVFRYNISLTARRFYDRVQGYPRAIELAYGTRDVTVYIAREMSESQCAYDAVETHELKHVAVDHELVQTQGALLKERVNRIATQMTLLEASSSEALLEKFETQLNAGLTDLWAKFSSQRVDAQAKIDTPAEYARTAVVCGGVIPRIIVQHGH</sequence>
<reference evidence="1" key="1">
    <citation type="journal article" date="2014" name="Int. J. Syst. Evol. Microbiol.">
        <title>Complete genome sequence of Corynebacterium casei LMG S-19264T (=DSM 44701T), isolated from a smear-ripened cheese.</title>
        <authorList>
            <consortium name="US DOE Joint Genome Institute (JGI-PGF)"/>
            <person name="Walter F."/>
            <person name="Albersmeier A."/>
            <person name="Kalinowski J."/>
            <person name="Ruckert C."/>
        </authorList>
    </citation>
    <scope>NUCLEOTIDE SEQUENCE</scope>
    <source>
        <strain evidence="1">CGMCC 1.15725</strain>
    </source>
</reference>
<evidence type="ECO:0008006" key="3">
    <source>
        <dbReference type="Google" id="ProtNLM"/>
    </source>
</evidence>
<dbReference type="EMBL" id="BMJQ01000014">
    <property type="protein sequence ID" value="GGF36128.1"/>
    <property type="molecule type" value="Genomic_DNA"/>
</dbReference>
<keyword evidence="2" id="KW-1185">Reference proteome</keyword>
<dbReference type="RefSeq" id="WP_189050578.1">
    <property type="nucleotide sequence ID" value="NZ_BMJQ01000014.1"/>
</dbReference>
<gene>
    <name evidence="1" type="ORF">GCM10011611_48180</name>
</gene>
<name>A0A8J2YXV1_9PROT</name>
<protein>
    <recommendedName>
        <fullName evidence="3">DUF922 domain-containing protein</fullName>
    </recommendedName>
</protein>
<evidence type="ECO:0000313" key="1">
    <source>
        <dbReference type="EMBL" id="GGF36128.1"/>
    </source>
</evidence>
<dbReference type="InterPro" id="IPR006311">
    <property type="entry name" value="TAT_signal"/>
</dbReference>
<evidence type="ECO:0000313" key="2">
    <source>
        <dbReference type="Proteomes" id="UP000646365"/>
    </source>
</evidence>
<reference evidence="1" key="2">
    <citation type="submission" date="2020-09" db="EMBL/GenBank/DDBJ databases">
        <authorList>
            <person name="Sun Q."/>
            <person name="Zhou Y."/>
        </authorList>
    </citation>
    <scope>NUCLEOTIDE SEQUENCE</scope>
    <source>
        <strain evidence="1">CGMCC 1.15725</strain>
    </source>
</reference>
<proteinExistence type="predicted"/>
<accession>A0A8J2YXV1</accession>
<dbReference type="AlphaFoldDB" id="A0A8J2YXV1"/>
<dbReference type="PROSITE" id="PS51318">
    <property type="entry name" value="TAT"/>
    <property type="match status" value="1"/>
</dbReference>
<organism evidence="1 2">
    <name type="scientific">Aliidongia dinghuensis</name>
    <dbReference type="NCBI Taxonomy" id="1867774"/>
    <lineage>
        <taxon>Bacteria</taxon>
        <taxon>Pseudomonadati</taxon>
        <taxon>Pseudomonadota</taxon>
        <taxon>Alphaproteobacteria</taxon>
        <taxon>Rhodospirillales</taxon>
        <taxon>Dongiaceae</taxon>
        <taxon>Aliidongia</taxon>
    </lineage>
</organism>
<dbReference type="Proteomes" id="UP000646365">
    <property type="component" value="Unassembled WGS sequence"/>
</dbReference>
<comment type="caution">
    <text evidence="1">The sequence shown here is derived from an EMBL/GenBank/DDBJ whole genome shotgun (WGS) entry which is preliminary data.</text>
</comment>